<evidence type="ECO:0000259" key="2">
    <source>
        <dbReference type="SMART" id="SM00306"/>
    </source>
</evidence>
<dbReference type="GO" id="GO:0016539">
    <property type="term" value="P:intein-mediated protein splicing"/>
    <property type="evidence" value="ECO:0007669"/>
    <property type="project" value="InterPro"/>
</dbReference>
<evidence type="ECO:0000313" key="4">
    <source>
        <dbReference type="Proteomes" id="UP000248553"/>
    </source>
</evidence>
<reference evidence="4" key="1">
    <citation type="submission" date="2018-05" db="EMBL/GenBank/DDBJ databases">
        <authorList>
            <person name="Nie L."/>
        </authorList>
    </citation>
    <scope>NUCLEOTIDE SEQUENCE [LARGE SCALE GENOMIC DNA]</scope>
    <source>
        <strain evidence="4">NL</strain>
    </source>
</reference>
<dbReference type="AlphaFoldDB" id="A0A328BSA1"/>
<dbReference type="EMBL" id="QHKM01000001">
    <property type="protein sequence ID" value="RAK70152.1"/>
    <property type="molecule type" value="Genomic_DNA"/>
</dbReference>
<protein>
    <recommendedName>
        <fullName evidence="2">Hint domain-containing protein</fullName>
    </recommendedName>
</protein>
<dbReference type="SMART" id="SM00306">
    <property type="entry name" value="HintN"/>
    <property type="match status" value="1"/>
</dbReference>
<evidence type="ECO:0000256" key="1">
    <source>
        <dbReference type="SAM" id="SignalP"/>
    </source>
</evidence>
<dbReference type="Proteomes" id="UP000248553">
    <property type="component" value="Unassembled WGS sequence"/>
</dbReference>
<sequence>MRAWLIPVALNMLLVTGAFPHEQSVVAARQRTVMAGAARPPGTFGRWVNRRTKPIGRTLEKVLPFRLVKQRLVHGCGRCFPADTRISLPGGATCPISELRVGQSVLGWNPATATLDTAQVAALATVVHDSLRLLAFADGRTVTATADHPFWVQHAGWASLAPALTTARYATGPTRLLRPGDSCLVFSGAARLAPTRLRHVTALTACGVTTYTITRLSHGSVFFANGLAVGVEGNPRRNGRPPNHSLARRF</sequence>
<keyword evidence="1" id="KW-0732">Signal</keyword>
<comment type="caution">
    <text evidence="3">The sequence shown here is derived from an EMBL/GenBank/DDBJ whole genome shotgun (WGS) entry which is preliminary data.</text>
</comment>
<dbReference type="PROSITE" id="PS50817">
    <property type="entry name" value="INTEIN_N_TER"/>
    <property type="match status" value="1"/>
</dbReference>
<proteinExistence type="predicted"/>
<dbReference type="CDD" id="cd00081">
    <property type="entry name" value="Hint"/>
    <property type="match status" value="1"/>
</dbReference>
<feature type="signal peptide" evidence="1">
    <location>
        <begin position="1"/>
        <end position="20"/>
    </location>
</feature>
<dbReference type="Gene3D" id="2.170.16.10">
    <property type="entry name" value="Hedgehog/Intein (Hint) domain"/>
    <property type="match status" value="1"/>
</dbReference>
<organism evidence="3 4">
    <name type="scientific">Hymenobacter edaphi</name>
    <dbReference type="NCBI Taxonomy" id="2211146"/>
    <lineage>
        <taxon>Bacteria</taxon>
        <taxon>Pseudomonadati</taxon>
        <taxon>Bacteroidota</taxon>
        <taxon>Cytophagia</taxon>
        <taxon>Cytophagales</taxon>
        <taxon>Hymenobacteraceae</taxon>
        <taxon>Hymenobacter</taxon>
    </lineage>
</organism>
<evidence type="ECO:0000313" key="3">
    <source>
        <dbReference type="EMBL" id="RAK70152.1"/>
    </source>
</evidence>
<dbReference type="InterPro" id="IPR003587">
    <property type="entry name" value="Hint_dom_N"/>
</dbReference>
<dbReference type="InterPro" id="IPR036844">
    <property type="entry name" value="Hint_dom_sf"/>
</dbReference>
<keyword evidence="4" id="KW-1185">Reference proteome</keyword>
<feature type="chain" id="PRO_5016404546" description="Hint domain-containing protein" evidence="1">
    <location>
        <begin position="21"/>
        <end position="250"/>
    </location>
</feature>
<dbReference type="SUPFAM" id="SSF51294">
    <property type="entry name" value="Hedgehog/intein (Hint) domain"/>
    <property type="match status" value="1"/>
</dbReference>
<name>A0A328BSA1_9BACT</name>
<dbReference type="OrthoDB" id="645009at2"/>
<dbReference type="InterPro" id="IPR006141">
    <property type="entry name" value="Intein_N"/>
</dbReference>
<gene>
    <name evidence="3" type="ORF">DLM85_04685</name>
</gene>
<feature type="domain" description="Hint" evidence="2">
    <location>
        <begin position="77"/>
        <end position="180"/>
    </location>
</feature>
<accession>A0A328BSA1</accession>